<reference evidence="5 6" key="1">
    <citation type="journal article" date="2016" name="Proc. Natl. Acad. Sci. U.S.A.">
        <title>Comparative genomics of biotechnologically important yeasts.</title>
        <authorList>
            <person name="Riley R."/>
            <person name="Haridas S."/>
            <person name="Wolfe K.H."/>
            <person name="Lopes M.R."/>
            <person name="Hittinger C.T."/>
            <person name="Goeker M."/>
            <person name="Salamov A.A."/>
            <person name="Wisecaver J.H."/>
            <person name="Long T.M."/>
            <person name="Calvey C.H."/>
            <person name="Aerts A.L."/>
            <person name="Barry K.W."/>
            <person name="Choi C."/>
            <person name="Clum A."/>
            <person name="Coughlan A.Y."/>
            <person name="Deshpande S."/>
            <person name="Douglass A.P."/>
            <person name="Hanson S.J."/>
            <person name="Klenk H.-P."/>
            <person name="LaButti K.M."/>
            <person name="Lapidus A."/>
            <person name="Lindquist E.A."/>
            <person name="Lipzen A.M."/>
            <person name="Meier-Kolthoff J.P."/>
            <person name="Ohm R.A."/>
            <person name="Otillar R.P."/>
            <person name="Pangilinan J.L."/>
            <person name="Peng Y."/>
            <person name="Rokas A."/>
            <person name="Rosa C.A."/>
            <person name="Scheuner C."/>
            <person name="Sibirny A.A."/>
            <person name="Slot J.C."/>
            <person name="Stielow J.B."/>
            <person name="Sun H."/>
            <person name="Kurtzman C.P."/>
            <person name="Blackwell M."/>
            <person name="Grigoriev I.V."/>
            <person name="Jeffries T.W."/>
        </authorList>
    </citation>
    <scope>NUCLEOTIDE SEQUENCE [LARGE SCALE GENOMIC DNA]</scope>
    <source>
        <strain evidence="5 6">NRRL Y-11557</strain>
    </source>
</reference>
<dbReference type="STRING" id="675824.A0A1E3Q149"/>
<dbReference type="InterPro" id="IPR005031">
    <property type="entry name" value="COQ10_START"/>
</dbReference>
<dbReference type="InterPro" id="IPR044996">
    <property type="entry name" value="COQ10-like"/>
</dbReference>
<dbReference type="Gene3D" id="3.30.530.20">
    <property type="match status" value="1"/>
</dbReference>
<evidence type="ECO:0000256" key="1">
    <source>
        <dbReference type="ARBA" id="ARBA00006885"/>
    </source>
</evidence>
<dbReference type="PANTHER" id="PTHR12901:SF10">
    <property type="entry name" value="COENZYME Q-BINDING PROTEIN COQ10, MITOCHONDRIAL"/>
    <property type="match status" value="1"/>
</dbReference>
<evidence type="ECO:0000313" key="5">
    <source>
        <dbReference type="EMBL" id="ODQ71224.1"/>
    </source>
</evidence>
<evidence type="ECO:0000256" key="2">
    <source>
        <dbReference type="ARBA" id="ARBA00011814"/>
    </source>
</evidence>
<dbReference type="OrthoDB" id="292693at2759"/>
<name>A0A1E3Q149_LIPST</name>
<dbReference type="AlphaFoldDB" id="A0A1E3Q149"/>
<evidence type="ECO:0000259" key="4">
    <source>
        <dbReference type="Pfam" id="PF03364"/>
    </source>
</evidence>
<sequence length="147" mass="16872">SAQTYSLSRNLPYPPSLVYSVISDVDSYCKFVPYCVESTVIHRDSRTNQPIKATLRVGWKAFEESFESQLKCEEPHSVIAQSCKHSLFKLLYTRWRIIPHADQSLTRVVMDLKFAFANPLYNTVSATFAPTVTKIMIEAFEQRIAEM</sequence>
<dbReference type="PANTHER" id="PTHR12901">
    <property type="entry name" value="SPERM PROTEIN HOMOLOG"/>
    <property type="match status" value="1"/>
</dbReference>
<feature type="domain" description="Coenzyme Q-binding protein COQ10 START" evidence="4">
    <location>
        <begin position="11"/>
        <end position="141"/>
    </location>
</feature>
<comment type="similarity">
    <text evidence="1">Belongs to the COQ10 family.</text>
</comment>
<dbReference type="Proteomes" id="UP000094385">
    <property type="component" value="Unassembled WGS sequence"/>
</dbReference>
<feature type="non-terminal residue" evidence="5">
    <location>
        <position position="147"/>
    </location>
</feature>
<keyword evidence="6" id="KW-1185">Reference proteome</keyword>
<protein>
    <recommendedName>
        <fullName evidence="4">Coenzyme Q-binding protein COQ10 START domain-containing protein</fullName>
    </recommendedName>
</protein>
<feature type="non-terminal residue" evidence="5">
    <location>
        <position position="1"/>
    </location>
</feature>
<evidence type="ECO:0000313" key="6">
    <source>
        <dbReference type="Proteomes" id="UP000094385"/>
    </source>
</evidence>
<dbReference type="GO" id="GO:0048039">
    <property type="term" value="F:ubiquinone binding"/>
    <property type="evidence" value="ECO:0007669"/>
    <property type="project" value="EnsemblFungi"/>
</dbReference>
<accession>A0A1E3Q149</accession>
<comment type="function">
    <text evidence="3">Required for the function of coenzyme Q in the respiratory chain. May serve as a chaperone or may be involved in the transport of Q6 from its site of synthesis to the catalytic sites of the respiratory complexes.</text>
</comment>
<dbReference type="GO" id="GO:0005743">
    <property type="term" value="C:mitochondrial inner membrane"/>
    <property type="evidence" value="ECO:0007669"/>
    <property type="project" value="EnsemblFungi"/>
</dbReference>
<dbReference type="GO" id="GO:0140104">
    <property type="term" value="F:molecular carrier activity"/>
    <property type="evidence" value="ECO:0007669"/>
    <property type="project" value="EnsemblFungi"/>
</dbReference>
<dbReference type="CDD" id="cd07813">
    <property type="entry name" value="COQ10p_like"/>
    <property type="match status" value="1"/>
</dbReference>
<organism evidence="5 6">
    <name type="scientific">Lipomyces starkeyi NRRL Y-11557</name>
    <dbReference type="NCBI Taxonomy" id="675824"/>
    <lineage>
        <taxon>Eukaryota</taxon>
        <taxon>Fungi</taxon>
        <taxon>Dikarya</taxon>
        <taxon>Ascomycota</taxon>
        <taxon>Saccharomycotina</taxon>
        <taxon>Lipomycetes</taxon>
        <taxon>Lipomycetales</taxon>
        <taxon>Lipomycetaceae</taxon>
        <taxon>Lipomyces</taxon>
    </lineage>
</organism>
<comment type="subunit">
    <text evidence="2">Interacts with coenzyme Q.</text>
</comment>
<dbReference type="GO" id="GO:0006744">
    <property type="term" value="P:ubiquinone biosynthetic process"/>
    <property type="evidence" value="ECO:0007669"/>
    <property type="project" value="EnsemblFungi"/>
</dbReference>
<dbReference type="SUPFAM" id="SSF55961">
    <property type="entry name" value="Bet v1-like"/>
    <property type="match status" value="1"/>
</dbReference>
<dbReference type="InterPro" id="IPR023393">
    <property type="entry name" value="START-like_dom_sf"/>
</dbReference>
<proteinExistence type="inferred from homology"/>
<evidence type="ECO:0000256" key="3">
    <source>
        <dbReference type="ARBA" id="ARBA00024947"/>
    </source>
</evidence>
<dbReference type="Pfam" id="PF03364">
    <property type="entry name" value="Polyketide_cyc"/>
    <property type="match status" value="1"/>
</dbReference>
<dbReference type="EMBL" id="KV454298">
    <property type="protein sequence ID" value="ODQ71224.1"/>
    <property type="molecule type" value="Genomic_DNA"/>
</dbReference>
<dbReference type="GO" id="GO:0045333">
    <property type="term" value="P:cellular respiration"/>
    <property type="evidence" value="ECO:0007669"/>
    <property type="project" value="InterPro"/>
</dbReference>
<gene>
    <name evidence="5" type="ORF">LIPSTDRAFT_38491</name>
</gene>